<dbReference type="InterPro" id="IPR011009">
    <property type="entry name" value="Kinase-like_dom_sf"/>
</dbReference>
<evidence type="ECO:0000256" key="6">
    <source>
        <dbReference type="ARBA" id="ARBA00022840"/>
    </source>
</evidence>
<feature type="region of interest" description="Disordered" evidence="9">
    <location>
        <begin position="1113"/>
        <end position="1135"/>
    </location>
</feature>
<feature type="transmembrane region" description="Helical" evidence="10">
    <location>
        <begin position="413"/>
        <end position="436"/>
    </location>
</feature>
<feature type="transmembrane region" description="Helical" evidence="10">
    <location>
        <begin position="502"/>
        <end position="522"/>
    </location>
</feature>
<feature type="transmembrane region" description="Helical" evidence="10">
    <location>
        <begin position="442"/>
        <end position="464"/>
    </location>
</feature>
<dbReference type="InterPro" id="IPR000719">
    <property type="entry name" value="Prot_kinase_dom"/>
</dbReference>
<comment type="subunit">
    <text evidence="3">Monomer.</text>
</comment>
<dbReference type="Pfam" id="PF00474">
    <property type="entry name" value="SSF"/>
    <property type="match status" value="1"/>
</dbReference>
<evidence type="ECO:0000256" key="4">
    <source>
        <dbReference type="ARBA" id="ARBA00022692"/>
    </source>
</evidence>
<keyword evidence="7 10" id="KW-1133">Transmembrane helix</keyword>
<comment type="caution">
    <text evidence="12">The sequence shown here is derived from an EMBL/GenBank/DDBJ whole genome shotgun (WGS) entry which is preliminary data.</text>
</comment>
<evidence type="ECO:0000256" key="8">
    <source>
        <dbReference type="ARBA" id="ARBA00023136"/>
    </source>
</evidence>
<evidence type="ECO:0000313" key="12">
    <source>
        <dbReference type="EMBL" id="CAE6923732.1"/>
    </source>
</evidence>
<dbReference type="FunFam" id="1.10.510.10:FF:000571">
    <property type="entry name" value="Maternal embryonic leucine zipper kinase"/>
    <property type="match status" value="1"/>
</dbReference>
<feature type="transmembrane region" description="Helical" evidence="10">
    <location>
        <begin position="13"/>
        <end position="33"/>
    </location>
</feature>
<name>A0A812G9W2_9DINO</name>
<keyword evidence="5" id="KW-0547">Nucleotide-binding</keyword>
<dbReference type="Gene3D" id="1.20.1730.10">
    <property type="entry name" value="Sodium/glucose cotransporter"/>
    <property type="match status" value="1"/>
</dbReference>
<dbReference type="InterPro" id="IPR038377">
    <property type="entry name" value="Na/Glc_symporter_sf"/>
</dbReference>
<dbReference type="InterPro" id="IPR001734">
    <property type="entry name" value="Na/solute_symporter"/>
</dbReference>
<feature type="compositionally biased region" description="Pro residues" evidence="9">
    <location>
        <begin position="1242"/>
        <end position="1251"/>
    </location>
</feature>
<comment type="similarity">
    <text evidence="2">Belongs to the sodium:solute symporter (SSF) (TC 2.A.21) family.</text>
</comment>
<feature type="region of interest" description="Disordered" evidence="9">
    <location>
        <begin position="1236"/>
        <end position="1284"/>
    </location>
</feature>
<feature type="transmembrane region" description="Helical" evidence="10">
    <location>
        <begin position="173"/>
        <end position="191"/>
    </location>
</feature>
<dbReference type="Proteomes" id="UP000604046">
    <property type="component" value="Unassembled WGS sequence"/>
</dbReference>
<protein>
    <submittedName>
        <fullName evidence="12">Chek2 protein</fullName>
    </submittedName>
</protein>
<evidence type="ECO:0000256" key="7">
    <source>
        <dbReference type="ARBA" id="ARBA00022989"/>
    </source>
</evidence>
<gene>
    <name evidence="12" type="primary">Chek2</name>
    <name evidence="12" type="ORF">SNAT2548_LOCUS557</name>
</gene>
<evidence type="ECO:0000256" key="3">
    <source>
        <dbReference type="ARBA" id="ARBA00011245"/>
    </source>
</evidence>
<evidence type="ECO:0000256" key="9">
    <source>
        <dbReference type="SAM" id="MobiDB-lite"/>
    </source>
</evidence>
<feature type="transmembrane region" description="Helical" evidence="10">
    <location>
        <begin position="54"/>
        <end position="77"/>
    </location>
</feature>
<feature type="transmembrane region" description="Helical" evidence="10">
    <location>
        <begin position="543"/>
        <end position="562"/>
    </location>
</feature>
<dbReference type="GO" id="GO:0005524">
    <property type="term" value="F:ATP binding"/>
    <property type="evidence" value="ECO:0007669"/>
    <property type="project" value="UniProtKB-KW"/>
</dbReference>
<feature type="compositionally biased region" description="Low complexity" evidence="9">
    <location>
        <begin position="899"/>
        <end position="908"/>
    </location>
</feature>
<organism evidence="12 13">
    <name type="scientific">Symbiodinium natans</name>
    <dbReference type="NCBI Taxonomy" id="878477"/>
    <lineage>
        <taxon>Eukaryota</taxon>
        <taxon>Sar</taxon>
        <taxon>Alveolata</taxon>
        <taxon>Dinophyceae</taxon>
        <taxon>Suessiales</taxon>
        <taxon>Symbiodiniaceae</taxon>
        <taxon>Symbiodinium</taxon>
    </lineage>
</organism>
<dbReference type="SMART" id="SM00220">
    <property type="entry name" value="S_TKc"/>
    <property type="match status" value="1"/>
</dbReference>
<keyword evidence="4 10" id="KW-0812">Transmembrane</keyword>
<dbReference type="Gene3D" id="3.30.200.20">
    <property type="entry name" value="Phosphorylase Kinase, domain 1"/>
    <property type="match status" value="1"/>
</dbReference>
<sequence>MAHAEEAQQSGNLVLYAVVGVYLALLVFTAHVARARKKRESQVLGKVKAHFSGSYGSFVLMLTTFSTVYSGFTVTGIPDEAFSKGFVSLRWIGATLVIVAGMLLLYPRLRRLAVERNYTSPFDFISDRFGTKRARVLCAICGVIPMTLYITAQMLSFAAMVEGMTMQVLPKSVSMLLFCAMILTLEMLGGMNSVVFTDVVQSIVMIASFLVVPFLIGAEWGFLPQMAPADCQYLEHVSPHAPDRFAAPAPCVGPECLPAGCIGAAQPEFYDFPSRSTFCSILFFLTNMLAAPVQPHMLQRAYIARSDFDLRIVIGAMLLAPFIAQPPGIVIGLTKAANDPAWPAIDQEATAFSGLTAQLKLVGPFQYFLVSVMTCSALAAIMSTADSALMGVSSVVSIDILQGTLIPSMTNETVVRVGVMSSFFTCAVAFFMGTFLSSDQMGAIIVFQNGMLLQLLPAFGIGLYTKVSERSVSSGIIVGLLSLLLLVIFGNPLDEYVPDINVSAFLNFLTVALVHFLIPGSSGKELLDITKVRSYMATSREPSLVLLLLMFAIALVSAPWYSTPGEKDPMFWGIPRWGCVQLGAFVVIFAIGAIAVVRWKPPPEARQETHAPGEKVDGVAAAQIEADVADSVKMNREVQILQGLHHPRIVNLHDVHRTKQWVFLVMELVRGGELFDAIVSSKTLNEVEAKYIFRQLLEGVGYMHSKNVIHRDLKPENILIGSSMELPPPLTGILREVKIADFGLSKIINEGSSFAKTFVGTPQYWAPEVLNVQRGGGVYTQAADFWSLGAVLFVMLGGRYPFDGKAMPLEEQIRTASYSMTSPAWQRVSEEAKDMVRGLLKVNPTDRLKLEDCIVHPWMAGGGIPPAMEPPRALPQMVPKDFIAETHPGPVPIVTHPPSSSDLSARSDSFGKERAKSGSSAAKAAATPASEGSAASAAQFPPPGASLVNVNEQPEEDEDLIFCLNELLKLQVSISSSLEVASLAFRHADTDLSDSIRRAFNEANTLSAKAAAAVAGYAQVAQQVSRNILPDLKLAIQEKEPNLAVSLLGIVKEWVSNMKKDGEQIQQHYSCLQQSVQTLILGAQRAKSSADQRLAATLQEQVADMDGDLPGLPGGFGPPSLALEGGHEEKKTSEGLGNVASQRPEVIVAGGSSVPQSLAPQVPQPQPGKNETTLSVPFSMNMWTRHLFDQLSGLPEEGKKPLRPGAGDASNLPLADNLEEWKSDVLDLLFMAPGMGQKSLPKPEPFQPPQALPRVDSSSHEVINSAEQTEPSLQSSISRGHAESSVEDVNMDEDAYADAIIQYNECANEKEFVKNTSGCLIRALRELKRVDEILQGCSAFWANMDGTVQKLAQMKEHTECLVNFANSSKLLRERFDQRLSEYTTFWTSLERLCRQYCVDYQTFHKKIQDTIRDVSNLADVYDTAQSARIGVAMGYREKEMRRGGGYVVQ</sequence>
<dbReference type="InterPro" id="IPR008271">
    <property type="entry name" value="Ser/Thr_kinase_AS"/>
</dbReference>
<feature type="transmembrane region" description="Helical" evidence="10">
    <location>
        <begin position="272"/>
        <end position="291"/>
    </location>
</feature>
<feature type="domain" description="Protein kinase" evidence="11">
    <location>
        <begin position="574"/>
        <end position="859"/>
    </location>
</feature>
<feature type="transmembrane region" description="Helical" evidence="10">
    <location>
        <begin position="203"/>
        <end position="223"/>
    </location>
</feature>
<feature type="transmembrane region" description="Helical" evidence="10">
    <location>
        <begin position="471"/>
        <end position="490"/>
    </location>
</feature>
<evidence type="ECO:0000256" key="10">
    <source>
        <dbReference type="SAM" id="Phobius"/>
    </source>
</evidence>
<proteinExistence type="inferred from homology"/>
<dbReference type="GO" id="GO:0004672">
    <property type="term" value="F:protein kinase activity"/>
    <property type="evidence" value="ECO:0007669"/>
    <property type="project" value="InterPro"/>
</dbReference>
<dbReference type="SUPFAM" id="SSF56112">
    <property type="entry name" value="Protein kinase-like (PK-like)"/>
    <property type="match status" value="1"/>
</dbReference>
<dbReference type="GO" id="GO:0022857">
    <property type="term" value="F:transmembrane transporter activity"/>
    <property type="evidence" value="ECO:0007669"/>
    <property type="project" value="InterPro"/>
</dbReference>
<evidence type="ECO:0000256" key="1">
    <source>
        <dbReference type="ARBA" id="ARBA00004141"/>
    </source>
</evidence>
<accession>A0A812G9W2</accession>
<dbReference type="CDD" id="cd10322">
    <property type="entry name" value="SLC5sbd"/>
    <property type="match status" value="1"/>
</dbReference>
<evidence type="ECO:0000256" key="5">
    <source>
        <dbReference type="ARBA" id="ARBA00022741"/>
    </source>
</evidence>
<feature type="transmembrane region" description="Helical" evidence="10">
    <location>
        <begin position="312"/>
        <end position="333"/>
    </location>
</feature>
<feature type="compositionally biased region" description="Low complexity" evidence="9">
    <location>
        <begin position="917"/>
        <end position="938"/>
    </location>
</feature>
<dbReference type="PROSITE" id="PS50283">
    <property type="entry name" value="NA_SOLUT_SYMP_3"/>
    <property type="match status" value="1"/>
</dbReference>
<feature type="transmembrane region" description="Helical" evidence="10">
    <location>
        <begin position="367"/>
        <end position="392"/>
    </location>
</feature>
<dbReference type="EMBL" id="CAJNDS010000027">
    <property type="protein sequence ID" value="CAE6923732.1"/>
    <property type="molecule type" value="Genomic_DNA"/>
</dbReference>
<dbReference type="Pfam" id="PF00069">
    <property type="entry name" value="Pkinase"/>
    <property type="match status" value="1"/>
</dbReference>
<feature type="region of interest" description="Disordered" evidence="9">
    <location>
        <begin position="885"/>
        <end position="940"/>
    </location>
</feature>
<keyword evidence="6" id="KW-0067">ATP-binding</keyword>
<dbReference type="PANTHER" id="PTHR24347">
    <property type="entry name" value="SERINE/THREONINE-PROTEIN KINASE"/>
    <property type="match status" value="1"/>
</dbReference>
<dbReference type="GO" id="GO:0016020">
    <property type="term" value="C:membrane"/>
    <property type="evidence" value="ECO:0007669"/>
    <property type="project" value="UniProtKB-SubCell"/>
</dbReference>
<feature type="transmembrane region" description="Helical" evidence="10">
    <location>
        <begin position="89"/>
        <end position="106"/>
    </location>
</feature>
<feature type="transmembrane region" description="Helical" evidence="10">
    <location>
        <begin position="136"/>
        <end position="161"/>
    </location>
</feature>
<evidence type="ECO:0000259" key="11">
    <source>
        <dbReference type="PROSITE" id="PS50011"/>
    </source>
</evidence>
<feature type="transmembrane region" description="Helical" evidence="10">
    <location>
        <begin position="574"/>
        <end position="597"/>
    </location>
</feature>
<reference evidence="12" key="1">
    <citation type="submission" date="2021-02" db="EMBL/GenBank/DDBJ databases">
        <authorList>
            <person name="Dougan E. K."/>
            <person name="Rhodes N."/>
            <person name="Thang M."/>
            <person name="Chan C."/>
        </authorList>
    </citation>
    <scope>NUCLEOTIDE SEQUENCE</scope>
</reference>
<dbReference type="CDD" id="cd05117">
    <property type="entry name" value="STKc_CAMK"/>
    <property type="match status" value="1"/>
</dbReference>
<keyword evidence="13" id="KW-1185">Reference proteome</keyword>
<keyword evidence="8 10" id="KW-0472">Membrane</keyword>
<evidence type="ECO:0000256" key="2">
    <source>
        <dbReference type="ARBA" id="ARBA00006434"/>
    </source>
</evidence>
<evidence type="ECO:0000313" key="13">
    <source>
        <dbReference type="Proteomes" id="UP000604046"/>
    </source>
</evidence>
<comment type="subcellular location">
    <subcellularLocation>
        <location evidence="1">Membrane</location>
        <topology evidence="1">Multi-pass membrane protein</topology>
    </subcellularLocation>
</comment>
<dbReference type="OrthoDB" id="546820at2759"/>
<dbReference type="Gene3D" id="1.10.510.10">
    <property type="entry name" value="Transferase(Phosphotransferase) domain 1"/>
    <property type="match status" value="1"/>
</dbReference>
<dbReference type="PROSITE" id="PS00108">
    <property type="entry name" value="PROTEIN_KINASE_ST"/>
    <property type="match status" value="1"/>
</dbReference>
<feature type="compositionally biased region" description="Polar residues" evidence="9">
    <location>
        <begin position="1260"/>
        <end position="1278"/>
    </location>
</feature>
<dbReference type="PROSITE" id="PS50011">
    <property type="entry name" value="PROTEIN_KINASE_DOM"/>
    <property type="match status" value="1"/>
</dbReference>